<dbReference type="PANTHER" id="PTHR22683:SF1">
    <property type="entry name" value="TYPE VII SECRETION SYSTEM PROTEIN ESSC"/>
    <property type="match status" value="1"/>
</dbReference>
<protein>
    <recommendedName>
        <fullName evidence="11">Type VII secretion protein EssC</fullName>
    </recommendedName>
</protein>
<keyword evidence="2 4" id="KW-0547">Nucleotide-binding</keyword>
<dbReference type="RefSeq" id="WP_053435328.1">
    <property type="nucleotide sequence ID" value="NZ_LGUF01000007.1"/>
</dbReference>
<dbReference type="InterPro" id="IPR023839">
    <property type="entry name" value="Firmicutes_EssC_C"/>
</dbReference>
<dbReference type="STRING" id="1459.AF332_14805"/>
<dbReference type="OrthoDB" id="9807790at2"/>
<evidence type="ECO:0000256" key="3">
    <source>
        <dbReference type="ARBA" id="ARBA00022840"/>
    </source>
</evidence>
<dbReference type="InterPro" id="IPR002543">
    <property type="entry name" value="FtsK_dom"/>
</dbReference>
<keyword evidence="6" id="KW-1133">Transmembrane helix</keyword>
<dbReference type="PROSITE" id="PS50006">
    <property type="entry name" value="FHA_DOMAIN"/>
    <property type="match status" value="1"/>
</dbReference>
<dbReference type="Proteomes" id="UP000037109">
    <property type="component" value="Unassembled WGS sequence"/>
</dbReference>
<keyword evidence="6" id="KW-0472">Membrane</keyword>
<dbReference type="Gene3D" id="3.40.50.300">
    <property type="entry name" value="P-loop containing nucleotide triphosphate hydrolases"/>
    <property type="match status" value="4"/>
</dbReference>
<dbReference type="InterPro" id="IPR027417">
    <property type="entry name" value="P-loop_NTPase"/>
</dbReference>
<dbReference type="GO" id="GO:0003677">
    <property type="term" value="F:DNA binding"/>
    <property type="evidence" value="ECO:0007669"/>
    <property type="project" value="InterPro"/>
</dbReference>
<dbReference type="PANTHER" id="PTHR22683">
    <property type="entry name" value="SPORULATION PROTEIN RELATED"/>
    <property type="match status" value="1"/>
</dbReference>
<keyword evidence="10" id="KW-1185">Reference proteome</keyword>
<dbReference type="InterPro" id="IPR003593">
    <property type="entry name" value="AAA+_ATPase"/>
</dbReference>
<evidence type="ECO:0000256" key="5">
    <source>
        <dbReference type="SAM" id="MobiDB-lite"/>
    </source>
</evidence>
<keyword evidence="3 4" id="KW-0067">ATP-binding</keyword>
<evidence type="ECO:0000256" key="2">
    <source>
        <dbReference type="ARBA" id="ARBA00022741"/>
    </source>
</evidence>
<sequence length="1559" mass="177959">MSDFLLALFIGDKYKEYKLSSIHSNQFIADLEQYLQIGSISYSDLFIEKNKKWIINKAGQKHISLSCNRQEIREKVLEHGDYYIVHDAEHDVHFEFLITSLENENIAFTKHRLEKNKNIFIGRSPDNEIYFDINTSVSRKHAAIRFENECAFVEDVSRKTGLFINGGRVQSAELFYGDIIYIMGLKMVYFDEFLAINDVIKKCSLPGFTQFAYTKPKKQVQSEKYFTRSPRIIKSLETSEFVIDPPPEMQSRQDLPLVFTIGPSLTMAIAMLVSLGITISNANNGSSVWTSATMAVSMLIGALVWPIALNRYQKRQEAKIENHRIKKYREYIYKKKLELEEKKQRNIKILTEKMFPDPLTIIKFLNSEETIRRLWEKTPNNADFLELRLGKGNREFDVNVIASKKGFTLHNDPLADEPIKLAYEFKMLDHVPITVSLKEQKIIGLIGNRRNIINNANCMALNLAGQHSYDEVKMVFIYNERDAKDFKWVRELPHVWSPDRTLRFVATNKEEVHQLFSALNEDMKERELQLKDSNKEESIPLPKYVFFIADDRLVENEPLMRYLTNPDNPVDVTSLFIYGQISMLPKDCSAIIQNDSNLCGVYFKNKHFNRLVEFQQDEIDQESLLMFSQKLSKLKVKTDSISLDVPESVSFLGMLKAGSIDELNIEQLWNKKVSYKALEVPIGIKAGGEPFSLDIHENYHGPHGLVAGMTGSGKSEFLQTYIISAAVNYHPNDLSFVLIDYKGGGMANVFDGIPHIAGKITNLSGSQLSRSLISIEAEIKRRQHLFNQYGINHVDKYQKLFKEGIAIHPLPHLVIISDEFAQLKTQQPDFMRKLIDVAQIGRSLGIHLILATQKPAGVVDDQIWGNSRFRVCLKVLDKHDSNEMIRKPDAALIKQPGRCYVQVGYDEIYEYVQSGYSGGQYAPTDGYIDPNEQTVHYVDNTAVPIRKAKKELEARNTDNSQLEAIIEKLIDMKKIHNIASISLWLDPLEEVISLPELKGYCEFNRQWSGRTGELSAVIGLADFPGKQEQNPVEIDLMNDGHVVIYGSSGTGKTTFLQSLLFSFASKYSPGQLNMYVFDFAGRSLGYFANMPHCEEVIYANDEEKVEQVLEDVIEIMEERKVLFSENNVGSFASYVSHSKNELPAIMLVIDNYSTFRDRFFPQEDKLISLAANGKTYGIFFVITGNSKNAVFYKVTEHVSNFFTLQLNDPLDYREILGKTVSVEPDNVRGRGLTVIGEVAEFQTALVIPAENEAERVIYIQRKIEEMSAAAGDSFTKARTKKSQSEVLPVKKQLSASATNRHSGSSSMKNNLEVIEPGEHALYAGNLLKRNKSIGIPLEDLHTFFIGGLQKTGKTSYLKFMIKSIKEYSSQLITLIDRADYELEDFAREQTINRYISSSDEFDTYVKELEERVKERLQVYNDIKKNTDSKEGICEYMQKFEKLFICINGFSNFFDMISDDALEMFTNIAAKSKGLNIYFITLDDMERVRNYSNTELFRYLIKARHGIILGGNMHKQGIIVIEDMGYLDRELELKNGEGVLFNGNKYAVVRNPLMKLEVVG</sequence>
<feature type="binding site" evidence="4">
    <location>
        <begin position="708"/>
        <end position="715"/>
    </location>
    <ligand>
        <name>ATP</name>
        <dbReference type="ChEBI" id="CHEBI:30616"/>
    </ligand>
</feature>
<feature type="domain" description="FHA" evidence="7">
    <location>
        <begin position="119"/>
        <end position="169"/>
    </location>
</feature>
<dbReference type="SUPFAM" id="SSF52540">
    <property type="entry name" value="P-loop containing nucleoside triphosphate hydrolases"/>
    <property type="match status" value="2"/>
</dbReference>
<dbReference type="InterPro" id="IPR000253">
    <property type="entry name" value="FHA_dom"/>
</dbReference>
<comment type="caution">
    <text evidence="9">The sequence shown here is derived from an EMBL/GenBank/DDBJ whole genome shotgun (WGS) entry which is preliminary data.</text>
</comment>
<dbReference type="CDD" id="cd00060">
    <property type="entry name" value="FHA"/>
    <property type="match status" value="1"/>
</dbReference>
<feature type="transmembrane region" description="Helical" evidence="6">
    <location>
        <begin position="289"/>
        <end position="309"/>
    </location>
</feature>
<dbReference type="InterPro" id="IPR050206">
    <property type="entry name" value="FtsK/SpoIIIE/SftA"/>
</dbReference>
<accession>A0A0M0GDQ6</accession>
<dbReference type="SUPFAM" id="SSF49879">
    <property type="entry name" value="SMAD/FHA domain"/>
    <property type="match status" value="1"/>
</dbReference>
<feature type="transmembrane region" description="Helical" evidence="6">
    <location>
        <begin position="257"/>
        <end position="277"/>
    </location>
</feature>
<evidence type="ECO:0000256" key="6">
    <source>
        <dbReference type="SAM" id="Phobius"/>
    </source>
</evidence>
<dbReference type="CDD" id="cd01127">
    <property type="entry name" value="TrwB_TraG_TraD_VirD4"/>
    <property type="match status" value="1"/>
</dbReference>
<dbReference type="GO" id="GO:0005524">
    <property type="term" value="F:ATP binding"/>
    <property type="evidence" value="ECO:0007669"/>
    <property type="project" value="UniProtKB-UniRule"/>
</dbReference>
<dbReference type="InterPro" id="IPR008984">
    <property type="entry name" value="SMAD_FHA_dom_sf"/>
</dbReference>
<evidence type="ECO:0000313" key="10">
    <source>
        <dbReference type="Proteomes" id="UP000037109"/>
    </source>
</evidence>
<evidence type="ECO:0000256" key="4">
    <source>
        <dbReference type="PROSITE-ProRule" id="PRU00289"/>
    </source>
</evidence>
<dbReference type="SMART" id="SM00382">
    <property type="entry name" value="AAA"/>
    <property type="match status" value="2"/>
</dbReference>
<keyword evidence="1" id="KW-0677">Repeat</keyword>
<evidence type="ECO:0000259" key="7">
    <source>
        <dbReference type="PROSITE" id="PS50006"/>
    </source>
</evidence>
<reference evidence="10" key="1">
    <citation type="submission" date="2015-07" db="EMBL/GenBank/DDBJ databases">
        <title>Fjat-10036 dsm4.</title>
        <authorList>
            <person name="Liu B."/>
            <person name="Wang J."/>
            <person name="Zhu Y."/>
            <person name="Liu G."/>
            <person name="Chen Q."/>
            <person name="Chen Z."/>
            <person name="Lan J."/>
            <person name="Che J."/>
            <person name="Ge C."/>
            <person name="Shi H."/>
            <person name="Pan Z."/>
            <person name="Liu X."/>
        </authorList>
    </citation>
    <scope>NUCLEOTIDE SEQUENCE [LARGE SCALE GENOMIC DNA]</scope>
    <source>
        <strain evidence="10">DSM 4</strain>
    </source>
</reference>
<feature type="compositionally biased region" description="Polar residues" evidence="5">
    <location>
        <begin position="1293"/>
        <end position="1308"/>
    </location>
</feature>
<dbReference type="SMART" id="SM00240">
    <property type="entry name" value="FHA"/>
    <property type="match status" value="1"/>
</dbReference>
<proteinExistence type="predicted"/>
<dbReference type="PATRIC" id="fig|1459.3.peg.3197"/>
<evidence type="ECO:0000256" key="1">
    <source>
        <dbReference type="ARBA" id="ARBA00022737"/>
    </source>
</evidence>
<feature type="region of interest" description="Disordered" evidence="5">
    <location>
        <begin position="1274"/>
        <end position="1308"/>
    </location>
</feature>
<evidence type="ECO:0000259" key="8">
    <source>
        <dbReference type="PROSITE" id="PS50901"/>
    </source>
</evidence>
<feature type="domain" description="FtsK" evidence="8">
    <location>
        <begin position="688"/>
        <end position="882"/>
    </location>
</feature>
<evidence type="ECO:0000313" key="9">
    <source>
        <dbReference type="EMBL" id="KON87969.1"/>
    </source>
</evidence>
<dbReference type="Pfam" id="PF01580">
    <property type="entry name" value="FtsK_SpoIIIE"/>
    <property type="match status" value="2"/>
</dbReference>
<dbReference type="Gene3D" id="2.60.200.20">
    <property type="match status" value="1"/>
</dbReference>
<evidence type="ECO:0008006" key="11">
    <source>
        <dbReference type="Google" id="ProtNLM"/>
    </source>
</evidence>
<feature type="domain" description="FtsK" evidence="8">
    <location>
        <begin position="1029"/>
        <end position="1213"/>
    </location>
</feature>
<organism evidence="9 10">
    <name type="scientific">Sporosarcina globispora</name>
    <name type="common">Bacillus globisporus</name>
    <dbReference type="NCBI Taxonomy" id="1459"/>
    <lineage>
        <taxon>Bacteria</taxon>
        <taxon>Bacillati</taxon>
        <taxon>Bacillota</taxon>
        <taxon>Bacilli</taxon>
        <taxon>Bacillales</taxon>
        <taxon>Caryophanaceae</taxon>
        <taxon>Sporosarcina</taxon>
    </lineage>
</organism>
<dbReference type="Pfam" id="PF00498">
    <property type="entry name" value="FHA"/>
    <property type="match status" value="1"/>
</dbReference>
<gene>
    <name evidence="9" type="ORF">AF332_14805</name>
</gene>
<feature type="binding site" evidence="4">
    <location>
        <begin position="1046"/>
        <end position="1053"/>
    </location>
    <ligand>
        <name>ATP</name>
        <dbReference type="ChEBI" id="CHEBI:30616"/>
    </ligand>
</feature>
<dbReference type="PROSITE" id="PS50901">
    <property type="entry name" value="FTSK"/>
    <property type="match status" value="2"/>
</dbReference>
<name>A0A0M0GDQ6_SPOGL</name>
<dbReference type="NCBIfam" id="TIGR03928">
    <property type="entry name" value="T7_EssCb_Firm"/>
    <property type="match status" value="1"/>
</dbReference>
<dbReference type="EMBL" id="LGUF01000007">
    <property type="protein sequence ID" value="KON87969.1"/>
    <property type="molecule type" value="Genomic_DNA"/>
</dbReference>
<keyword evidence="6" id="KW-0812">Transmembrane</keyword>